<gene>
    <name evidence="1" type="ORF">DWQ67_00805</name>
</gene>
<dbReference type="Proteomes" id="UP000273119">
    <property type="component" value="Unassembled WGS sequence"/>
</dbReference>
<evidence type="ECO:0000313" key="2">
    <source>
        <dbReference type="Proteomes" id="UP000273119"/>
    </source>
</evidence>
<name>A0A496PLM0_9MICC</name>
<protein>
    <submittedName>
        <fullName evidence="1">Uncharacterized protein</fullName>
    </submittedName>
</protein>
<keyword evidence="2" id="KW-1185">Reference proteome</keyword>
<accession>A0A496PLM0</accession>
<comment type="caution">
    <text evidence="1">The sequence shown here is derived from an EMBL/GenBank/DDBJ whole genome shotgun (WGS) entry which is preliminary data.</text>
</comment>
<evidence type="ECO:0000313" key="1">
    <source>
        <dbReference type="EMBL" id="RKW71423.1"/>
    </source>
</evidence>
<dbReference type="EMBL" id="QQXL01000001">
    <property type="protein sequence ID" value="RKW71423.1"/>
    <property type="molecule type" value="Genomic_DNA"/>
</dbReference>
<sequence length="106" mass="11503">MRCRTESKPRVRSAAAVTAAGEKRRAAGRAWTVLGESSSAGDLVRRWMLLWEMGWPAAVASSATRRSLSFWVSMASRIRSPRGLMDMALAPLSVVIGHAQVVGAFM</sequence>
<reference evidence="1 2" key="1">
    <citation type="submission" date="2018-07" db="EMBL/GenBank/DDBJ databases">
        <title>Arthrobacter sp. nov., isolated from raw cow's milk with high bacterial count.</title>
        <authorList>
            <person name="Hahne J."/>
            <person name="Isele D."/>
            <person name="Lipski A."/>
        </authorList>
    </citation>
    <scope>NUCLEOTIDE SEQUENCE [LARGE SCALE GENOMIC DNA]</scope>
    <source>
        <strain evidence="1 2">JZ R-183</strain>
    </source>
</reference>
<proteinExistence type="predicted"/>
<organism evidence="1 2">
    <name type="scientific">Galactobacter caseinivorans</name>
    <dbReference type="NCBI Taxonomy" id="2676123"/>
    <lineage>
        <taxon>Bacteria</taxon>
        <taxon>Bacillati</taxon>
        <taxon>Actinomycetota</taxon>
        <taxon>Actinomycetes</taxon>
        <taxon>Micrococcales</taxon>
        <taxon>Micrococcaceae</taxon>
        <taxon>Galactobacter</taxon>
    </lineage>
</organism>
<dbReference type="AlphaFoldDB" id="A0A496PLM0"/>